<evidence type="ECO:0000313" key="7">
    <source>
        <dbReference type="Proteomes" id="UP001224775"/>
    </source>
</evidence>
<dbReference type="InterPro" id="IPR036770">
    <property type="entry name" value="Ankyrin_rpt-contain_sf"/>
</dbReference>
<dbReference type="InterPro" id="IPR002893">
    <property type="entry name" value="Znf_MYND"/>
</dbReference>
<organism evidence="6 7">
    <name type="scientific">Skeletonema marinoi</name>
    <dbReference type="NCBI Taxonomy" id="267567"/>
    <lineage>
        <taxon>Eukaryota</taxon>
        <taxon>Sar</taxon>
        <taxon>Stramenopiles</taxon>
        <taxon>Ochrophyta</taxon>
        <taxon>Bacillariophyta</taxon>
        <taxon>Coscinodiscophyceae</taxon>
        <taxon>Thalassiosirophycidae</taxon>
        <taxon>Thalassiosirales</taxon>
        <taxon>Skeletonemataceae</taxon>
        <taxon>Skeletonema</taxon>
        <taxon>Skeletonema marinoi-dohrnii complex</taxon>
    </lineage>
</organism>
<accession>A0AAD8Y4H6</accession>
<proteinExistence type="predicted"/>
<dbReference type="GO" id="GO:0008270">
    <property type="term" value="F:zinc ion binding"/>
    <property type="evidence" value="ECO:0007669"/>
    <property type="project" value="UniProtKB-KW"/>
</dbReference>
<dbReference type="EMBL" id="JATAAI010000020">
    <property type="protein sequence ID" value="KAK1738661.1"/>
    <property type="molecule type" value="Genomic_DNA"/>
</dbReference>
<protein>
    <recommendedName>
        <fullName evidence="5">MYND-type domain-containing protein</fullName>
    </recommendedName>
</protein>
<dbReference type="PROSITE" id="PS50865">
    <property type="entry name" value="ZF_MYND_2"/>
    <property type="match status" value="1"/>
</dbReference>
<keyword evidence="1" id="KW-0479">Metal-binding</keyword>
<dbReference type="Pfam" id="PF00023">
    <property type="entry name" value="Ank"/>
    <property type="match status" value="1"/>
</dbReference>
<dbReference type="Gene3D" id="6.10.140.2220">
    <property type="match status" value="1"/>
</dbReference>
<evidence type="ECO:0000256" key="2">
    <source>
        <dbReference type="ARBA" id="ARBA00022771"/>
    </source>
</evidence>
<evidence type="ECO:0000313" key="6">
    <source>
        <dbReference type="EMBL" id="KAK1738661.1"/>
    </source>
</evidence>
<dbReference type="AlphaFoldDB" id="A0AAD8Y4H6"/>
<keyword evidence="3" id="KW-0862">Zinc</keyword>
<dbReference type="SUPFAM" id="SSF48403">
    <property type="entry name" value="Ankyrin repeat"/>
    <property type="match status" value="1"/>
</dbReference>
<reference evidence="6" key="1">
    <citation type="submission" date="2023-06" db="EMBL/GenBank/DDBJ databases">
        <title>Survivors Of The Sea: Transcriptome response of Skeletonema marinoi to long-term dormancy.</title>
        <authorList>
            <person name="Pinder M.I.M."/>
            <person name="Kourtchenko O."/>
            <person name="Robertson E.K."/>
            <person name="Larsson T."/>
            <person name="Maumus F."/>
            <person name="Osuna-Cruz C.M."/>
            <person name="Vancaester E."/>
            <person name="Stenow R."/>
            <person name="Vandepoele K."/>
            <person name="Ploug H."/>
            <person name="Bruchert V."/>
            <person name="Godhe A."/>
            <person name="Topel M."/>
        </authorList>
    </citation>
    <scope>NUCLEOTIDE SEQUENCE</scope>
    <source>
        <strain evidence="6">R05AC</strain>
    </source>
</reference>
<evidence type="ECO:0000259" key="5">
    <source>
        <dbReference type="PROSITE" id="PS50865"/>
    </source>
</evidence>
<comment type="caution">
    <text evidence="6">The sequence shown here is derived from an EMBL/GenBank/DDBJ whole genome shotgun (WGS) entry which is preliminary data.</text>
</comment>
<dbReference type="SMART" id="SM00248">
    <property type="entry name" value="ANK"/>
    <property type="match status" value="2"/>
</dbReference>
<dbReference type="Pfam" id="PF01753">
    <property type="entry name" value="zf-MYND"/>
    <property type="match status" value="1"/>
</dbReference>
<name>A0AAD8Y4H6_9STRA</name>
<keyword evidence="2 4" id="KW-0863">Zinc-finger</keyword>
<evidence type="ECO:0000256" key="3">
    <source>
        <dbReference type="ARBA" id="ARBA00022833"/>
    </source>
</evidence>
<gene>
    <name evidence="6" type="ORF">QTG54_010691</name>
</gene>
<feature type="domain" description="MYND-type" evidence="5">
    <location>
        <begin position="449"/>
        <end position="488"/>
    </location>
</feature>
<dbReference type="SUPFAM" id="SSF144232">
    <property type="entry name" value="HIT/MYND zinc finger-like"/>
    <property type="match status" value="1"/>
</dbReference>
<dbReference type="Proteomes" id="UP001224775">
    <property type="component" value="Unassembled WGS sequence"/>
</dbReference>
<keyword evidence="7" id="KW-1185">Reference proteome</keyword>
<sequence>MSNSVPSSFCRVVGLASETGKKRNGSAARANLQQTTDARHPVCWMVSLGQCQSNLSISKVFSVGIGRQSILDKDCNAVLVDNNVTSSRSCISGGAARSRGSVEAMKKFVQIHGQQQQPGSMIIKLTDLNIARAFNRVACGEDNVCVAEPLNKDFQKVVKRFPKENGGDKKIMVKFDSHRISEDQFETKKSDKCGPQRYEAVKHGSYQIYPCALKQYLDAHEVRYADVSGKQKVTTFRHEIYLDYGVEEAIMYAKHAAALGESERLHPAVLSAVDPQAFWSAMLWYEEFIQTLQELNLSIDLVDAWKGLEKGRTSSKELFAAASMMFDFGPALEKGPTENWGVTKSKDLHVRIATDFAICAFEAIHLAAVENDVDLSEVNWITLEYYKGHEIDNYLQGKAKFNQMIMEEKETKGGDIDTERTTKLYNRAMRSVGFGRDSNICLPDAERTCDNCGKRSKTKLLTCARCEGVSYCNATCQKENWKEHRSTCSRVFVQVQKQIAKMSVQSGAGVQMKSVMYPSGSTTLPTFACMFTEVSGSGSVKIMWRPGSINTIFLNNVTDSSMTIAEKEYFAKHSDHSSQRAIHFRDFSELPPSLRFLVCCGPLPQLDLVQQCVNDAIISCNGTFHQLRFPEVGFTALEWAAKKGNLDIVKWLCTDGRTKDLIHVGCPVGWAGYTGQVEIMGQLVSYGAYPSKTDNVFWCSTPPLFVAAQNGKLEALKFYVAECKQDIGMVDEEGKNVLKHIELPPNWRELDDHVETHKWAKALLKKQKKKKKKTK</sequence>
<dbReference type="InterPro" id="IPR002110">
    <property type="entry name" value="Ankyrin_rpt"/>
</dbReference>
<dbReference type="Gene3D" id="1.25.40.20">
    <property type="entry name" value="Ankyrin repeat-containing domain"/>
    <property type="match status" value="1"/>
</dbReference>
<dbReference type="PROSITE" id="PS01360">
    <property type="entry name" value="ZF_MYND_1"/>
    <property type="match status" value="1"/>
</dbReference>
<evidence type="ECO:0000256" key="4">
    <source>
        <dbReference type="PROSITE-ProRule" id="PRU00134"/>
    </source>
</evidence>
<evidence type="ECO:0000256" key="1">
    <source>
        <dbReference type="ARBA" id="ARBA00022723"/>
    </source>
</evidence>